<dbReference type="RefSeq" id="WP_174447384.1">
    <property type="nucleotide sequence ID" value="NZ_CP066075.1"/>
</dbReference>
<gene>
    <name evidence="1" type="ORF">I6I06_02155</name>
</gene>
<evidence type="ECO:0000313" key="2">
    <source>
        <dbReference type="Proteomes" id="UP000595610"/>
    </source>
</evidence>
<evidence type="ECO:0000313" key="1">
    <source>
        <dbReference type="EMBL" id="QQC64325.1"/>
    </source>
</evidence>
<dbReference type="EMBL" id="CP066075">
    <property type="protein sequence ID" value="QQC64325.1"/>
    <property type="molecule type" value="Genomic_DNA"/>
</dbReference>
<reference evidence="1 2" key="1">
    <citation type="submission" date="2020-12" db="EMBL/GenBank/DDBJ databases">
        <title>FDA dAtabase for Regulatory Grade micrObial Sequences (FDA-ARGOS): Supporting development and validation of Infectious Disease Dx tests.</title>
        <authorList>
            <person name="Nelson B."/>
            <person name="Plummer A."/>
            <person name="Tallon L."/>
            <person name="Sadzewicz L."/>
            <person name="Zhao X."/>
            <person name="Boylan J."/>
            <person name="Ott S."/>
            <person name="Bowen H."/>
            <person name="Vavikolanu K."/>
            <person name="Mehta A."/>
            <person name="Aluvathingal J."/>
            <person name="Nadendla S."/>
            <person name="Myers T."/>
            <person name="Yan Y."/>
            <person name="Sichtig H."/>
        </authorList>
    </citation>
    <scope>NUCLEOTIDE SEQUENCE [LARGE SCALE GENOMIC DNA]</scope>
    <source>
        <strain evidence="1 2">FDAARGOS_1049</strain>
    </source>
</reference>
<keyword evidence="2" id="KW-1185">Reference proteome</keyword>
<name>A0A7T4T9F3_9BURK</name>
<dbReference type="AlphaFoldDB" id="A0A7T4T9F3"/>
<protein>
    <submittedName>
        <fullName evidence="1">Uncharacterized protein</fullName>
    </submittedName>
</protein>
<organism evidence="1 2">
    <name type="scientific">Paraburkholderia ginsengisoli</name>
    <dbReference type="NCBI Taxonomy" id="311231"/>
    <lineage>
        <taxon>Bacteria</taxon>
        <taxon>Pseudomonadati</taxon>
        <taxon>Pseudomonadota</taxon>
        <taxon>Betaproteobacteria</taxon>
        <taxon>Burkholderiales</taxon>
        <taxon>Burkholderiaceae</taxon>
        <taxon>Paraburkholderia</taxon>
    </lineage>
</organism>
<dbReference type="KEGG" id="pgis:I6I06_02155"/>
<dbReference type="Proteomes" id="UP000595610">
    <property type="component" value="Chromosome 1"/>
</dbReference>
<proteinExistence type="predicted"/>
<accession>A0A7T4T9F3</accession>
<sequence>MFIGDRDQRLVVALAFVKLSDPRFVAIKSVEQQAILAWHSVRAGWQEERTALLNRTRGLLAEFGVVIARSADRLLAAWPGLVDDARLHGWLAGRDGDRLGIGRIVLAAEPERFDELGRDEASVSTRAVP</sequence>